<evidence type="ECO:0000256" key="1">
    <source>
        <dbReference type="SAM" id="SignalP"/>
    </source>
</evidence>
<dbReference type="EMBL" id="MU865925">
    <property type="protein sequence ID" value="KAK4452232.1"/>
    <property type="molecule type" value="Genomic_DNA"/>
</dbReference>
<evidence type="ECO:0000313" key="3">
    <source>
        <dbReference type="Proteomes" id="UP001321760"/>
    </source>
</evidence>
<evidence type="ECO:0000313" key="2">
    <source>
        <dbReference type="EMBL" id="KAK4452232.1"/>
    </source>
</evidence>
<dbReference type="AlphaFoldDB" id="A0AAV9GVZ0"/>
<evidence type="ECO:0008006" key="4">
    <source>
        <dbReference type="Google" id="ProtNLM"/>
    </source>
</evidence>
<gene>
    <name evidence="2" type="ORF">QBC34DRAFT_436024</name>
</gene>
<reference evidence="2" key="1">
    <citation type="journal article" date="2023" name="Mol. Phylogenet. Evol.">
        <title>Genome-scale phylogeny and comparative genomics of the fungal order Sordariales.</title>
        <authorList>
            <person name="Hensen N."/>
            <person name="Bonometti L."/>
            <person name="Westerberg I."/>
            <person name="Brannstrom I.O."/>
            <person name="Guillou S."/>
            <person name="Cros-Aarteil S."/>
            <person name="Calhoun S."/>
            <person name="Haridas S."/>
            <person name="Kuo A."/>
            <person name="Mondo S."/>
            <person name="Pangilinan J."/>
            <person name="Riley R."/>
            <person name="LaButti K."/>
            <person name="Andreopoulos B."/>
            <person name="Lipzen A."/>
            <person name="Chen C."/>
            <person name="Yan M."/>
            <person name="Daum C."/>
            <person name="Ng V."/>
            <person name="Clum A."/>
            <person name="Steindorff A."/>
            <person name="Ohm R.A."/>
            <person name="Martin F."/>
            <person name="Silar P."/>
            <person name="Natvig D.O."/>
            <person name="Lalanne C."/>
            <person name="Gautier V."/>
            <person name="Ament-Velasquez S.L."/>
            <person name="Kruys A."/>
            <person name="Hutchinson M.I."/>
            <person name="Powell A.J."/>
            <person name="Barry K."/>
            <person name="Miller A.N."/>
            <person name="Grigoriev I.V."/>
            <person name="Debuchy R."/>
            <person name="Gladieux P."/>
            <person name="Hiltunen Thoren M."/>
            <person name="Johannesson H."/>
        </authorList>
    </citation>
    <scope>NUCLEOTIDE SEQUENCE</scope>
    <source>
        <strain evidence="2">PSN243</strain>
    </source>
</reference>
<accession>A0AAV9GVZ0</accession>
<name>A0AAV9GVZ0_9PEZI</name>
<proteinExistence type="predicted"/>
<sequence>MKFTSVLSAVAGAFLLAPAQALPEDYIGIVEVAADGTLSPIEARLSDDHSVEKRAGNVRGYIYTTNCQSTYYEWANRNGCFAYYNGNTLMDMYSVWAMGSGCSVEFFQGNAQCAYFRSGRLEGSNVCGRYNNGQAFKSVRVNCD</sequence>
<protein>
    <recommendedName>
        <fullName evidence="4">Beta/gamma crystallin 'Greek key' domain-containing protein</fullName>
    </recommendedName>
</protein>
<organism evidence="2 3">
    <name type="scientific">Podospora aff. communis PSN243</name>
    <dbReference type="NCBI Taxonomy" id="3040156"/>
    <lineage>
        <taxon>Eukaryota</taxon>
        <taxon>Fungi</taxon>
        <taxon>Dikarya</taxon>
        <taxon>Ascomycota</taxon>
        <taxon>Pezizomycotina</taxon>
        <taxon>Sordariomycetes</taxon>
        <taxon>Sordariomycetidae</taxon>
        <taxon>Sordariales</taxon>
        <taxon>Podosporaceae</taxon>
        <taxon>Podospora</taxon>
    </lineage>
</organism>
<feature type="chain" id="PRO_5043709663" description="Beta/gamma crystallin 'Greek key' domain-containing protein" evidence="1">
    <location>
        <begin position="22"/>
        <end position="144"/>
    </location>
</feature>
<feature type="signal peptide" evidence="1">
    <location>
        <begin position="1"/>
        <end position="21"/>
    </location>
</feature>
<keyword evidence="1" id="KW-0732">Signal</keyword>
<comment type="caution">
    <text evidence="2">The sequence shown here is derived from an EMBL/GenBank/DDBJ whole genome shotgun (WGS) entry which is preliminary data.</text>
</comment>
<reference evidence="2" key="2">
    <citation type="submission" date="2023-05" db="EMBL/GenBank/DDBJ databases">
        <authorList>
            <consortium name="Lawrence Berkeley National Laboratory"/>
            <person name="Steindorff A."/>
            <person name="Hensen N."/>
            <person name="Bonometti L."/>
            <person name="Westerberg I."/>
            <person name="Brannstrom I.O."/>
            <person name="Guillou S."/>
            <person name="Cros-Aarteil S."/>
            <person name="Calhoun S."/>
            <person name="Haridas S."/>
            <person name="Kuo A."/>
            <person name="Mondo S."/>
            <person name="Pangilinan J."/>
            <person name="Riley R."/>
            <person name="Labutti K."/>
            <person name="Andreopoulos B."/>
            <person name="Lipzen A."/>
            <person name="Chen C."/>
            <person name="Yanf M."/>
            <person name="Daum C."/>
            <person name="Ng V."/>
            <person name="Clum A."/>
            <person name="Ohm R."/>
            <person name="Martin F."/>
            <person name="Silar P."/>
            <person name="Natvig D."/>
            <person name="Lalanne C."/>
            <person name="Gautier V."/>
            <person name="Ament-Velasquez S.L."/>
            <person name="Kruys A."/>
            <person name="Hutchinson M.I."/>
            <person name="Powell A.J."/>
            <person name="Barry K."/>
            <person name="Miller A.N."/>
            <person name="Grigoriev I.V."/>
            <person name="Debuchy R."/>
            <person name="Gladieux P."/>
            <person name="Thoren M.H."/>
            <person name="Johannesson H."/>
        </authorList>
    </citation>
    <scope>NUCLEOTIDE SEQUENCE</scope>
    <source>
        <strain evidence="2">PSN243</strain>
    </source>
</reference>
<keyword evidence="3" id="KW-1185">Reference proteome</keyword>
<dbReference type="Proteomes" id="UP001321760">
    <property type="component" value="Unassembled WGS sequence"/>
</dbReference>